<dbReference type="Proteomes" id="UP001629246">
    <property type="component" value="Unassembled WGS sequence"/>
</dbReference>
<evidence type="ECO:0000313" key="3">
    <source>
        <dbReference type="Proteomes" id="UP001629246"/>
    </source>
</evidence>
<feature type="compositionally biased region" description="Low complexity" evidence="1">
    <location>
        <begin position="56"/>
        <end position="68"/>
    </location>
</feature>
<feature type="compositionally biased region" description="Basic and acidic residues" evidence="1">
    <location>
        <begin position="98"/>
        <end position="146"/>
    </location>
</feature>
<reference evidence="2 3" key="1">
    <citation type="journal article" date="2024" name="Chem. Sci.">
        <title>Discovery of megapolipeptins by genome mining of a Burkholderiales bacteria collection.</title>
        <authorList>
            <person name="Paulo B.S."/>
            <person name="Recchia M.J.J."/>
            <person name="Lee S."/>
            <person name="Fergusson C.H."/>
            <person name="Romanowski S.B."/>
            <person name="Hernandez A."/>
            <person name="Krull N."/>
            <person name="Liu D.Y."/>
            <person name="Cavanagh H."/>
            <person name="Bos A."/>
            <person name="Gray C.A."/>
            <person name="Murphy B.T."/>
            <person name="Linington R.G."/>
            <person name="Eustaquio A.S."/>
        </authorList>
    </citation>
    <scope>NUCLEOTIDE SEQUENCE [LARGE SCALE GENOMIC DNA]</scope>
    <source>
        <strain evidence="2 3">RL21-008-BIB-A</strain>
    </source>
</reference>
<evidence type="ECO:0000256" key="1">
    <source>
        <dbReference type="SAM" id="MobiDB-lite"/>
    </source>
</evidence>
<name>A0ABW9ADW7_9BURK</name>
<dbReference type="RefSeq" id="WP_408159163.1">
    <property type="nucleotide sequence ID" value="NZ_JAQQFM010000007.1"/>
</dbReference>
<evidence type="ECO:0000313" key="2">
    <source>
        <dbReference type="EMBL" id="MFL9925963.1"/>
    </source>
</evidence>
<gene>
    <name evidence="2" type="ORF">PQR62_16925</name>
</gene>
<organism evidence="2 3">
    <name type="scientific">Herbaspirillum lusitanum</name>
    <dbReference type="NCBI Taxonomy" id="213312"/>
    <lineage>
        <taxon>Bacteria</taxon>
        <taxon>Pseudomonadati</taxon>
        <taxon>Pseudomonadota</taxon>
        <taxon>Betaproteobacteria</taxon>
        <taxon>Burkholderiales</taxon>
        <taxon>Oxalobacteraceae</taxon>
        <taxon>Herbaspirillum</taxon>
    </lineage>
</organism>
<comment type="caution">
    <text evidence="2">The sequence shown here is derived from an EMBL/GenBank/DDBJ whole genome shotgun (WGS) entry which is preliminary data.</text>
</comment>
<sequence>MPYIYSDPEANSAVIGLSESAGADAIEGDQLPVQNDPDLLSGEAGPAMSAEQLGGSEADSSESPPEADATSDNAPGKRAARSKSARAPYVKQVSSDNEIGKEIVDADAKELAVQRASVERAQEEKVDRAHQEEQRQERVADKKMDDALAQTFPASDPVDHTQGD</sequence>
<proteinExistence type="predicted"/>
<dbReference type="EMBL" id="JAQQFM010000007">
    <property type="protein sequence ID" value="MFL9925963.1"/>
    <property type="molecule type" value="Genomic_DNA"/>
</dbReference>
<keyword evidence="3" id="KW-1185">Reference proteome</keyword>
<feature type="region of interest" description="Disordered" evidence="1">
    <location>
        <begin position="25"/>
        <end position="164"/>
    </location>
</feature>
<protein>
    <submittedName>
        <fullName evidence="2">Uncharacterized protein</fullName>
    </submittedName>
</protein>
<accession>A0ABW9ADW7</accession>